<evidence type="ECO:0000259" key="5">
    <source>
        <dbReference type="Pfam" id="PF08100"/>
    </source>
</evidence>
<evidence type="ECO:0000256" key="1">
    <source>
        <dbReference type="ARBA" id="ARBA00022603"/>
    </source>
</evidence>
<keyword evidence="1 6" id="KW-0489">Methyltransferase</keyword>
<gene>
    <name evidence="6" type="ORF">ACGFZB_13485</name>
</gene>
<dbReference type="RefSeq" id="WP_392817711.1">
    <property type="nucleotide sequence ID" value="NZ_JBICYV010000006.1"/>
</dbReference>
<evidence type="ECO:0000313" key="7">
    <source>
        <dbReference type="Proteomes" id="UP001604267"/>
    </source>
</evidence>
<dbReference type="CDD" id="cd02440">
    <property type="entry name" value="AdoMet_MTases"/>
    <property type="match status" value="1"/>
</dbReference>
<feature type="domain" description="O-methyltransferase C-terminal" evidence="4">
    <location>
        <begin position="123"/>
        <end position="330"/>
    </location>
</feature>
<dbReference type="EMBL" id="JBICYV010000006">
    <property type="protein sequence ID" value="MFG3011445.1"/>
    <property type="molecule type" value="Genomic_DNA"/>
</dbReference>
<dbReference type="Pfam" id="PF00891">
    <property type="entry name" value="Methyltransf_2"/>
    <property type="match status" value="1"/>
</dbReference>
<dbReference type="Gene3D" id="1.10.10.10">
    <property type="entry name" value="Winged helix-like DNA-binding domain superfamily/Winged helix DNA-binding domain"/>
    <property type="match status" value="1"/>
</dbReference>
<proteinExistence type="predicted"/>
<keyword evidence="2" id="KW-0808">Transferase</keyword>
<keyword evidence="3" id="KW-0949">S-adenosyl-L-methionine</keyword>
<sequence length="351" mass="37489">MTLEASAPIGLPGGPYDPPHARLLALAAAKWAAQPIAVLAEMGIADALADGPRTVADLAAAVDAQPSALRRCLRAAACVGVFAEQEDGRWSLTPMADCLRRDAATPIRNWVLMLTRGPMWDSFGKLAETVRTGRSAFDVAHGTPLFDYLDKDDAFREVYESAMGELTGELAAELADVVDFGRYGTLVDLGGGDGALLGNLLARYPDCRGVLVERPRVIELARPRLAALGVADRVRLVPGDATAEVPAGGDAYLVKNMLHCFDDDTALAVLRRVRAAGGADATLFVVEAVVPPGNDFHWAKLIDIEMLADNDGRERTEEEWRELLRAAGFALDRVCATTPPQSVLIARPLPG</sequence>
<dbReference type="Proteomes" id="UP001604267">
    <property type="component" value="Unassembled WGS sequence"/>
</dbReference>
<dbReference type="GO" id="GO:0008168">
    <property type="term" value="F:methyltransferase activity"/>
    <property type="evidence" value="ECO:0007669"/>
    <property type="project" value="UniProtKB-KW"/>
</dbReference>
<dbReference type="Gene3D" id="3.40.50.150">
    <property type="entry name" value="Vaccinia Virus protein VP39"/>
    <property type="match status" value="1"/>
</dbReference>
<dbReference type="InterPro" id="IPR029063">
    <property type="entry name" value="SAM-dependent_MTases_sf"/>
</dbReference>
<dbReference type="SUPFAM" id="SSF53335">
    <property type="entry name" value="S-adenosyl-L-methionine-dependent methyltransferases"/>
    <property type="match status" value="1"/>
</dbReference>
<comment type="caution">
    <text evidence="6">The sequence shown here is derived from an EMBL/GenBank/DDBJ whole genome shotgun (WGS) entry which is preliminary data.</text>
</comment>
<dbReference type="Pfam" id="PF08100">
    <property type="entry name" value="Dimerisation"/>
    <property type="match status" value="1"/>
</dbReference>
<evidence type="ECO:0000259" key="4">
    <source>
        <dbReference type="Pfam" id="PF00891"/>
    </source>
</evidence>
<dbReference type="PIRSF" id="PIRSF005739">
    <property type="entry name" value="O-mtase"/>
    <property type="match status" value="1"/>
</dbReference>
<organism evidence="6 7">
    <name type="scientific">Streptomyces cinerochromogenes</name>
    <dbReference type="NCBI Taxonomy" id="66422"/>
    <lineage>
        <taxon>Bacteria</taxon>
        <taxon>Bacillati</taxon>
        <taxon>Actinomycetota</taxon>
        <taxon>Actinomycetes</taxon>
        <taxon>Kitasatosporales</taxon>
        <taxon>Streptomycetaceae</taxon>
        <taxon>Streptomyces</taxon>
    </lineage>
</organism>
<name>A0ABW7B2P3_9ACTN</name>
<dbReference type="PANTHER" id="PTHR43712">
    <property type="entry name" value="PUTATIVE (AFU_ORTHOLOGUE AFUA_4G14580)-RELATED"/>
    <property type="match status" value="1"/>
</dbReference>
<dbReference type="InterPro" id="IPR036388">
    <property type="entry name" value="WH-like_DNA-bd_sf"/>
</dbReference>
<dbReference type="PANTHER" id="PTHR43712:SF2">
    <property type="entry name" value="O-METHYLTRANSFERASE CICE"/>
    <property type="match status" value="1"/>
</dbReference>
<feature type="domain" description="O-methyltransferase dimerisation" evidence="5">
    <location>
        <begin position="31"/>
        <end position="99"/>
    </location>
</feature>
<reference evidence="6 7" key="1">
    <citation type="submission" date="2024-10" db="EMBL/GenBank/DDBJ databases">
        <title>The Natural Products Discovery Center: Release of the First 8490 Sequenced Strains for Exploring Actinobacteria Biosynthetic Diversity.</title>
        <authorList>
            <person name="Kalkreuter E."/>
            <person name="Kautsar S.A."/>
            <person name="Yang D."/>
            <person name="Bader C.D."/>
            <person name="Teijaro C.N."/>
            <person name="Fluegel L."/>
            <person name="Davis C.M."/>
            <person name="Simpson J.R."/>
            <person name="Lauterbach L."/>
            <person name="Steele A.D."/>
            <person name="Gui C."/>
            <person name="Meng S."/>
            <person name="Li G."/>
            <person name="Viehrig K."/>
            <person name="Ye F."/>
            <person name="Su P."/>
            <person name="Kiefer A.F."/>
            <person name="Nichols A."/>
            <person name="Cepeda A.J."/>
            <person name="Yan W."/>
            <person name="Fan B."/>
            <person name="Jiang Y."/>
            <person name="Adhikari A."/>
            <person name="Zheng C.-J."/>
            <person name="Schuster L."/>
            <person name="Cowan T.M."/>
            <person name="Smanski M.J."/>
            <person name="Chevrette M.G."/>
            <person name="De Carvalho L.P.S."/>
            <person name="Shen B."/>
        </authorList>
    </citation>
    <scope>NUCLEOTIDE SEQUENCE [LARGE SCALE GENOMIC DNA]</scope>
    <source>
        <strain evidence="6 7">NPDC048320</strain>
    </source>
</reference>
<dbReference type="SUPFAM" id="SSF46785">
    <property type="entry name" value="Winged helix' DNA-binding domain"/>
    <property type="match status" value="1"/>
</dbReference>
<accession>A0ABW7B2P3</accession>
<dbReference type="InterPro" id="IPR016461">
    <property type="entry name" value="COMT-like"/>
</dbReference>
<dbReference type="Gene3D" id="1.10.287.1350">
    <property type="match status" value="1"/>
</dbReference>
<dbReference type="InterPro" id="IPR036390">
    <property type="entry name" value="WH_DNA-bd_sf"/>
</dbReference>
<evidence type="ECO:0000256" key="2">
    <source>
        <dbReference type="ARBA" id="ARBA00022679"/>
    </source>
</evidence>
<evidence type="ECO:0000313" key="6">
    <source>
        <dbReference type="EMBL" id="MFG3011445.1"/>
    </source>
</evidence>
<evidence type="ECO:0000256" key="3">
    <source>
        <dbReference type="ARBA" id="ARBA00022691"/>
    </source>
</evidence>
<dbReference type="InterPro" id="IPR001077">
    <property type="entry name" value="COMT_C"/>
</dbReference>
<keyword evidence="7" id="KW-1185">Reference proteome</keyword>
<dbReference type="GO" id="GO:0032259">
    <property type="term" value="P:methylation"/>
    <property type="evidence" value="ECO:0007669"/>
    <property type="project" value="UniProtKB-KW"/>
</dbReference>
<dbReference type="PROSITE" id="PS51683">
    <property type="entry name" value="SAM_OMT_II"/>
    <property type="match status" value="1"/>
</dbReference>
<dbReference type="InterPro" id="IPR012967">
    <property type="entry name" value="COMT_dimerisation"/>
</dbReference>
<protein>
    <submittedName>
        <fullName evidence="6">Methyltransferase</fullName>
    </submittedName>
</protein>